<comment type="function">
    <text evidence="6">Specifically methylates the N7 position of a guanine in 16S rRNA.</text>
</comment>
<proteinExistence type="inferred from homology"/>
<dbReference type="EMBL" id="LN824141">
    <property type="protein sequence ID" value="CEP77714.1"/>
    <property type="molecule type" value="Genomic_DNA"/>
</dbReference>
<keyword evidence="2 6" id="KW-0698">rRNA processing</keyword>
<comment type="caution">
    <text evidence="6">Lacks conserved residue(s) required for the propagation of feature annotation.</text>
</comment>
<keyword evidence="5 6" id="KW-0949">S-adenosyl-L-methionine</keyword>
<evidence type="ECO:0000256" key="4">
    <source>
        <dbReference type="ARBA" id="ARBA00022679"/>
    </source>
</evidence>
<dbReference type="STRING" id="1006576.DTL3_0386"/>
<evidence type="ECO:0000313" key="8">
    <source>
        <dbReference type="Proteomes" id="UP000032809"/>
    </source>
</evidence>
<dbReference type="HOGENOM" id="CLU_065341_0_1_0"/>
<evidence type="ECO:0000256" key="6">
    <source>
        <dbReference type="HAMAP-Rule" id="MF_00074"/>
    </source>
</evidence>
<dbReference type="NCBIfam" id="TIGR00138">
    <property type="entry name" value="rsmG_gidB"/>
    <property type="match status" value="1"/>
</dbReference>
<dbReference type="InterPro" id="IPR029063">
    <property type="entry name" value="SAM-dependent_MTases_sf"/>
</dbReference>
<gene>
    <name evidence="6 7" type="primary">rsmG</name>
    <name evidence="7" type="ORF">DTL3_0386</name>
</gene>
<feature type="binding site" evidence="6">
    <location>
        <position position="62"/>
    </location>
    <ligand>
        <name>S-adenosyl-L-methionine</name>
        <dbReference type="ChEBI" id="CHEBI:59789"/>
    </ligand>
</feature>
<name>A0A0C7P131_DEFTU</name>
<dbReference type="PANTHER" id="PTHR31760:SF0">
    <property type="entry name" value="S-ADENOSYL-L-METHIONINE-DEPENDENT METHYLTRANSFERASES SUPERFAMILY PROTEIN"/>
    <property type="match status" value="1"/>
</dbReference>
<keyword evidence="1 6" id="KW-0963">Cytoplasm</keyword>
<dbReference type="GO" id="GO:0005829">
    <property type="term" value="C:cytosol"/>
    <property type="evidence" value="ECO:0007669"/>
    <property type="project" value="TreeGrafter"/>
</dbReference>
<dbReference type="Gene3D" id="3.40.50.150">
    <property type="entry name" value="Vaccinia Virus protein VP39"/>
    <property type="match status" value="1"/>
</dbReference>
<feature type="binding site" evidence="6">
    <location>
        <position position="130"/>
    </location>
    <ligand>
        <name>S-adenosyl-L-methionine</name>
        <dbReference type="ChEBI" id="CHEBI:59789"/>
    </ligand>
</feature>
<protein>
    <recommendedName>
        <fullName evidence="6">Ribosomal RNA small subunit methyltransferase G</fullName>
        <ecNumber evidence="6">2.1.1.-</ecNumber>
    </recommendedName>
    <alternativeName>
        <fullName evidence="6">16S rRNA 7-methylguanosine methyltransferase</fullName>
        <shortName evidence="6">16S rRNA m7G methyltransferase</shortName>
    </alternativeName>
</protein>
<dbReference type="PATRIC" id="fig|1006576.9.peg.382"/>
<dbReference type="PANTHER" id="PTHR31760">
    <property type="entry name" value="S-ADENOSYL-L-METHIONINE-DEPENDENT METHYLTRANSFERASES SUPERFAMILY PROTEIN"/>
    <property type="match status" value="1"/>
</dbReference>
<dbReference type="KEGG" id="dtn:DTL3_0386"/>
<organism evidence="7 8">
    <name type="scientific">Defluviitoga tunisiensis</name>
    <dbReference type="NCBI Taxonomy" id="1006576"/>
    <lineage>
        <taxon>Bacteria</taxon>
        <taxon>Thermotogati</taxon>
        <taxon>Thermotogota</taxon>
        <taxon>Thermotogae</taxon>
        <taxon>Petrotogales</taxon>
        <taxon>Petrotogaceae</taxon>
        <taxon>Defluviitoga</taxon>
    </lineage>
</organism>
<evidence type="ECO:0000256" key="5">
    <source>
        <dbReference type="ARBA" id="ARBA00022691"/>
    </source>
</evidence>
<feature type="binding site" evidence="6">
    <location>
        <begin position="113"/>
        <end position="114"/>
    </location>
    <ligand>
        <name>S-adenosyl-L-methionine</name>
        <dbReference type="ChEBI" id="CHEBI:59789"/>
    </ligand>
</feature>
<evidence type="ECO:0000313" key="7">
    <source>
        <dbReference type="EMBL" id="CEP77714.1"/>
    </source>
</evidence>
<keyword evidence="4 6" id="KW-0808">Transferase</keyword>
<dbReference type="HAMAP" id="MF_00074">
    <property type="entry name" value="16SrRNA_methyltr_G"/>
    <property type="match status" value="1"/>
</dbReference>
<dbReference type="InterPro" id="IPR003682">
    <property type="entry name" value="rRNA_ssu_MeTfrase_G"/>
</dbReference>
<keyword evidence="3 6" id="KW-0489">Methyltransferase</keyword>
<reference evidence="8" key="1">
    <citation type="submission" date="2014-11" db="EMBL/GenBank/DDBJ databases">
        <authorList>
            <person name="Wibberg D."/>
        </authorList>
    </citation>
    <scope>NUCLEOTIDE SEQUENCE [LARGE SCALE GENOMIC DNA]</scope>
    <source>
        <strain evidence="8">L3</strain>
    </source>
</reference>
<dbReference type="EC" id="2.1.1.-" evidence="6"/>
<evidence type="ECO:0000256" key="3">
    <source>
        <dbReference type="ARBA" id="ARBA00022603"/>
    </source>
</evidence>
<comment type="similarity">
    <text evidence="6">Belongs to the methyltransferase superfamily. RNA methyltransferase RsmG family.</text>
</comment>
<keyword evidence="8" id="KW-1185">Reference proteome</keyword>
<evidence type="ECO:0000256" key="2">
    <source>
        <dbReference type="ARBA" id="ARBA00022552"/>
    </source>
</evidence>
<dbReference type="RefSeq" id="WP_045087291.1">
    <property type="nucleotide sequence ID" value="NZ_LN824141.1"/>
</dbReference>
<dbReference type="Proteomes" id="UP000032809">
    <property type="component" value="Chromosome I"/>
</dbReference>
<comment type="subcellular location">
    <subcellularLocation>
        <location evidence="6">Cytoplasm</location>
    </subcellularLocation>
</comment>
<dbReference type="PIRSF" id="PIRSF003078">
    <property type="entry name" value="GidB"/>
    <property type="match status" value="1"/>
</dbReference>
<accession>A0A0C7P131</accession>
<dbReference type="OrthoDB" id="9808773at2"/>
<dbReference type="SUPFAM" id="SSF53335">
    <property type="entry name" value="S-adenosyl-L-methionine-dependent methyltransferases"/>
    <property type="match status" value="1"/>
</dbReference>
<dbReference type="GO" id="GO:0070043">
    <property type="term" value="F:rRNA (guanine-N7-)-methyltransferase activity"/>
    <property type="evidence" value="ECO:0007669"/>
    <property type="project" value="UniProtKB-UniRule"/>
</dbReference>
<evidence type="ECO:0000256" key="1">
    <source>
        <dbReference type="ARBA" id="ARBA00022490"/>
    </source>
</evidence>
<sequence>MELSNETQKKLERYVNLLVNYPVNLTAYKDVNSAYENLILDSLIPIFSDNGFSSSKKVVDVGTGGGIPGLVWAICFPEKFFYLVESVKKKAAAIKSFIEELNLKNVKVFDERVEDFAKRYREYFDYATCRALARGDIALEYLTPLVKIQGLVSLFKGPNVFHDEWEYIQKALNIFKLSQEKIIEYEIEGGKKKRYLLIFKKLEKTAKIYPREKGIPKKYPIGESI</sequence>
<dbReference type="AlphaFoldDB" id="A0A0C7P131"/>
<dbReference type="Pfam" id="PF02527">
    <property type="entry name" value="GidB"/>
    <property type="match status" value="1"/>
</dbReference>